<dbReference type="AlphaFoldDB" id="A0A2K5APQ4"/>
<organism evidence="1 2">
    <name type="scientific">Candidatus Nitrosocaldus cavascurensis</name>
    <dbReference type="NCBI Taxonomy" id="2058097"/>
    <lineage>
        <taxon>Archaea</taxon>
        <taxon>Nitrososphaerota</taxon>
        <taxon>Nitrososphaeria</taxon>
        <taxon>Candidatus Nitrosocaldales</taxon>
        <taxon>Candidatus Nitrosocaldaceae</taxon>
        <taxon>Candidatus Nitrosocaldus</taxon>
    </lineage>
</organism>
<reference evidence="2" key="1">
    <citation type="submission" date="2018-01" db="EMBL/GenBank/DDBJ databases">
        <authorList>
            <person name="Kerou L M."/>
        </authorList>
    </citation>
    <scope>NUCLEOTIDE SEQUENCE [LARGE SCALE GENOMIC DNA]</scope>
    <source>
        <strain evidence="2">SCU2</strain>
    </source>
</reference>
<keyword evidence="2" id="KW-1185">Reference proteome</keyword>
<gene>
    <name evidence="1" type="ORF">NCAV_0422</name>
</gene>
<dbReference type="RefSeq" id="WP_158648772.1">
    <property type="nucleotide sequence ID" value="NZ_LT981265.1"/>
</dbReference>
<dbReference type="EMBL" id="LT981265">
    <property type="protein sequence ID" value="SPC33616.1"/>
    <property type="molecule type" value="Genomic_DNA"/>
</dbReference>
<protein>
    <submittedName>
        <fullName evidence="1">Uncharacterized protein</fullName>
    </submittedName>
</protein>
<name>A0A2K5APQ4_9ARCH</name>
<evidence type="ECO:0000313" key="1">
    <source>
        <dbReference type="EMBL" id="SPC33616.1"/>
    </source>
</evidence>
<accession>A0A2K5APQ4</accession>
<evidence type="ECO:0000313" key="2">
    <source>
        <dbReference type="Proteomes" id="UP000236248"/>
    </source>
</evidence>
<proteinExistence type="predicted"/>
<dbReference type="Proteomes" id="UP000236248">
    <property type="component" value="Chromosome NCAV"/>
</dbReference>
<dbReference type="GeneID" id="55636269"/>
<sequence length="51" mass="5730">MKVEVEFSTKSGDKAEVLSKIAQLVRTANELGLSIKEIEFEEDEGKEEEES</sequence>
<dbReference type="KEGG" id="ncv:NCAV_0422"/>